<feature type="compositionally biased region" description="Basic and acidic residues" evidence="1">
    <location>
        <begin position="149"/>
        <end position="158"/>
    </location>
</feature>
<feature type="region of interest" description="Disordered" evidence="1">
    <location>
        <begin position="1"/>
        <end position="24"/>
    </location>
</feature>
<evidence type="ECO:0000256" key="1">
    <source>
        <dbReference type="SAM" id="MobiDB-lite"/>
    </source>
</evidence>
<evidence type="ECO:0000313" key="4">
    <source>
        <dbReference type="Proteomes" id="UP001497457"/>
    </source>
</evidence>
<keyword evidence="4" id="KW-1185">Reference proteome</keyword>
<evidence type="ECO:0000259" key="2">
    <source>
        <dbReference type="Pfam" id="PF12776"/>
    </source>
</evidence>
<dbReference type="Proteomes" id="UP001497457">
    <property type="component" value="Chromosome 12b"/>
</dbReference>
<dbReference type="PANTHER" id="PTHR47072:SF5">
    <property type="entry name" value="MYB_SANT-LIKE DOMAIN-CONTAINING PROTEIN"/>
    <property type="match status" value="1"/>
</dbReference>
<gene>
    <name evidence="3" type="ORF">URODEC1_LOCUS11582</name>
</gene>
<reference evidence="3 4" key="2">
    <citation type="submission" date="2024-10" db="EMBL/GenBank/DDBJ databases">
        <authorList>
            <person name="Ryan C."/>
        </authorList>
    </citation>
    <scope>NUCLEOTIDE SEQUENCE [LARGE SCALE GENOMIC DNA]</scope>
</reference>
<feature type="region of interest" description="Disordered" evidence="1">
    <location>
        <begin position="213"/>
        <end position="259"/>
    </location>
</feature>
<reference evidence="4" key="1">
    <citation type="submission" date="2024-06" db="EMBL/GenBank/DDBJ databases">
        <authorList>
            <person name="Ryan C."/>
        </authorList>
    </citation>
    <scope>NUCLEOTIDE SEQUENCE [LARGE SCALE GENOMIC DNA]</scope>
</reference>
<sequence length="367" mass="41723">MASGDGSNGGKGKGEKGKPRAHWSDAQTKFLVSMMKEYHLSARYRGQNGWTKEGWNSMATRLNNKYPVSKFNVPQLKDREQRLKKDHNIVKSIVSKSGFGWNPEIKMATAIDEKWKELSEDQQKWRNKPFPYYDDLYDIYDGKVAEGKRCRRTTDGPSEKSNVNLSSQEDNVPKSGTHFGMGSPDTTRRATELDFDLGHEDWMNINGTDSTYGDHIIVPENSQNPSANQEEDRLENSAPSGSQRARSTGKGLEKTSAKKNKDAVLESLVALRKEELESYKELKSKQIESYKQVKIAQMEKNDPNNDPYSMAKCVAKLQELNILPAPELMKTVNYLKKDKLNREIFMTLKGEHNIIEFLKEAISFGEI</sequence>
<dbReference type="PANTHER" id="PTHR47072">
    <property type="match status" value="1"/>
</dbReference>
<protein>
    <recommendedName>
        <fullName evidence="2">Myb/SANT-like domain-containing protein</fullName>
    </recommendedName>
</protein>
<feature type="domain" description="Myb/SANT-like" evidence="2">
    <location>
        <begin position="22"/>
        <end position="117"/>
    </location>
</feature>
<evidence type="ECO:0000313" key="3">
    <source>
        <dbReference type="EMBL" id="CAL4905283.1"/>
    </source>
</evidence>
<feature type="compositionally biased region" description="Polar residues" evidence="1">
    <location>
        <begin position="237"/>
        <end position="246"/>
    </location>
</feature>
<dbReference type="InterPro" id="IPR024752">
    <property type="entry name" value="Myb/SANT-like_dom"/>
</dbReference>
<feature type="region of interest" description="Disordered" evidence="1">
    <location>
        <begin position="149"/>
        <end position="188"/>
    </location>
</feature>
<dbReference type="Pfam" id="PF12776">
    <property type="entry name" value="Myb_DNA-bind_3"/>
    <property type="match status" value="1"/>
</dbReference>
<organism evidence="3 4">
    <name type="scientific">Urochloa decumbens</name>
    <dbReference type="NCBI Taxonomy" id="240449"/>
    <lineage>
        <taxon>Eukaryota</taxon>
        <taxon>Viridiplantae</taxon>
        <taxon>Streptophyta</taxon>
        <taxon>Embryophyta</taxon>
        <taxon>Tracheophyta</taxon>
        <taxon>Spermatophyta</taxon>
        <taxon>Magnoliopsida</taxon>
        <taxon>Liliopsida</taxon>
        <taxon>Poales</taxon>
        <taxon>Poaceae</taxon>
        <taxon>PACMAD clade</taxon>
        <taxon>Panicoideae</taxon>
        <taxon>Panicodae</taxon>
        <taxon>Paniceae</taxon>
        <taxon>Melinidinae</taxon>
        <taxon>Urochloa</taxon>
    </lineage>
</organism>
<feature type="compositionally biased region" description="Gly residues" evidence="1">
    <location>
        <begin position="1"/>
        <end position="11"/>
    </location>
</feature>
<name>A0ABC8WAE1_9POAL</name>
<dbReference type="AlphaFoldDB" id="A0ABC8WAE1"/>
<accession>A0ABC8WAE1</accession>
<feature type="compositionally biased region" description="Polar residues" evidence="1">
    <location>
        <begin position="159"/>
        <end position="170"/>
    </location>
</feature>
<dbReference type="EMBL" id="OZ075122">
    <property type="protein sequence ID" value="CAL4905283.1"/>
    <property type="molecule type" value="Genomic_DNA"/>
</dbReference>
<proteinExistence type="predicted"/>